<dbReference type="AlphaFoldDB" id="X0Z4T0"/>
<gene>
    <name evidence="2" type="ORF">S01H1_81557</name>
</gene>
<protein>
    <recommendedName>
        <fullName evidence="1">AB hydrolase-1 domain-containing protein</fullName>
    </recommendedName>
</protein>
<dbReference type="SUPFAM" id="SSF53474">
    <property type="entry name" value="alpha/beta-Hydrolases"/>
    <property type="match status" value="1"/>
</dbReference>
<name>X0Z4T0_9ZZZZ</name>
<comment type="caution">
    <text evidence="2">The sequence shown here is derived from an EMBL/GenBank/DDBJ whole genome shotgun (WGS) entry which is preliminary data.</text>
</comment>
<dbReference type="Gene3D" id="3.40.50.1820">
    <property type="entry name" value="alpha/beta hydrolase"/>
    <property type="match status" value="1"/>
</dbReference>
<dbReference type="InterPro" id="IPR000073">
    <property type="entry name" value="AB_hydrolase_1"/>
</dbReference>
<dbReference type="InterPro" id="IPR050471">
    <property type="entry name" value="AB_hydrolase"/>
</dbReference>
<dbReference type="GO" id="GO:0004806">
    <property type="term" value="F:triacylglycerol lipase activity"/>
    <property type="evidence" value="ECO:0007669"/>
    <property type="project" value="TreeGrafter"/>
</dbReference>
<evidence type="ECO:0000259" key="1">
    <source>
        <dbReference type="Pfam" id="PF00561"/>
    </source>
</evidence>
<dbReference type="Pfam" id="PF00561">
    <property type="entry name" value="Abhydrolase_1"/>
    <property type="match status" value="1"/>
</dbReference>
<dbReference type="GO" id="GO:0046503">
    <property type="term" value="P:glycerolipid catabolic process"/>
    <property type="evidence" value="ECO:0007669"/>
    <property type="project" value="TreeGrafter"/>
</dbReference>
<dbReference type="PANTHER" id="PTHR43433:SF5">
    <property type="entry name" value="AB HYDROLASE-1 DOMAIN-CONTAINING PROTEIN"/>
    <property type="match status" value="1"/>
</dbReference>
<feature type="non-terminal residue" evidence="2">
    <location>
        <position position="1"/>
    </location>
</feature>
<evidence type="ECO:0000313" key="2">
    <source>
        <dbReference type="EMBL" id="GAG43531.1"/>
    </source>
</evidence>
<dbReference type="PANTHER" id="PTHR43433">
    <property type="entry name" value="HYDROLASE, ALPHA/BETA FOLD FAMILY PROTEIN"/>
    <property type="match status" value="1"/>
</dbReference>
<proteinExistence type="predicted"/>
<feature type="domain" description="AB hydrolase-1" evidence="1">
    <location>
        <begin position="7"/>
        <end position="191"/>
    </location>
</feature>
<dbReference type="InterPro" id="IPR029058">
    <property type="entry name" value="AB_hydrolase_fold"/>
</dbReference>
<sequence length="208" mass="22119">AGRPVEAPYTLDEMADDAAGLLDALDLESAHVVGASMGGMIAQTLVLRHADRVRSLTSIMSSTGNPDLPPPKSEPLQALLQPRVEERESAIEQAVSLQRLIGGTGFPFDVERTRRLAALSYDRSFYPVGLTRQIAAVMASGNRRPALASVKAPALVIHGDADPLVPLEGGQDTAQAIPGAELLVIEGMGHELPPQVWPRIIDAVSRHT</sequence>
<accession>X0Z4T0</accession>
<feature type="non-terminal residue" evidence="2">
    <location>
        <position position="208"/>
    </location>
</feature>
<dbReference type="EMBL" id="BARS01055199">
    <property type="protein sequence ID" value="GAG43531.1"/>
    <property type="molecule type" value="Genomic_DNA"/>
</dbReference>
<dbReference type="PRINTS" id="PR00111">
    <property type="entry name" value="ABHYDROLASE"/>
</dbReference>
<organism evidence="2">
    <name type="scientific">marine sediment metagenome</name>
    <dbReference type="NCBI Taxonomy" id="412755"/>
    <lineage>
        <taxon>unclassified sequences</taxon>
        <taxon>metagenomes</taxon>
        <taxon>ecological metagenomes</taxon>
    </lineage>
</organism>
<reference evidence="2" key="1">
    <citation type="journal article" date="2014" name="Front. Microbiol.">
        <title>High frequency of phylogenetically diverse reductive dehalogenase-homologous genes in deep subseafloor sedimentary metagenomes.</title>
        <authorList>
            <person name="Kawai M."/>
            <person name="Futagami T."/>
            <person name="Toyoda A."/>
            <person name="Takaki Y."/>
            <person name="Nishi S."/>
            <person name="Hori S."/>
            <person name="Arai W."/>
            <person name="Tsubouchi T."/>
            <person name="Morono Y."/>
            <person name="Uchiyama I."/>
            <person name="Ito T."/>
            <person name="Fujiyama A."/>
            <person name="Inagaki F."/>
            <person name="Takami H."/>
        </authorList>
    </citation>
    <scope>NUCLEOTIDE SEQUENCE</scope>
    <source>
        <strain evidence="2">Expedition CK06-06</strain>
    </source>
</reference>